<reference evidence="3" key="1">
    <citation type="journal article" date="2019" name="Int. J. Syst. Evol. Microbiol.">
        <title>The Global Catalogue of Microorganisms (GCM) 10K type strain sequencing project: providing services to taxonomists for standard genome sequencing and annotation.</title>
        <authorList>
            <consortium name="The Broad Institute Genomics Platform"/>
            <consortium name="The Broad Institute Genome Sequencing Center for Infectious Disease"/>
            <person name="Wu L."/>
            <person name="Ma J."/>
        </authorList>
    </citation>
    <scope>NUCLEOTIDE SEQUENCE [LARGE SCALE GENOMIC DNA]</scope>
    <source>
        <strain evidence="3">KCTC 23723</strain>
    </source>
</reference>
<dbReference type="PANTHER" id="PTHR46211">
    <property type="entry name" value="GLYCEROPHOSPHORYL DIESTER PHOSPHODIESTERASE"/>
    <property type="match status" value="1"/>
</dbReference>
<evidence type="ECO:0000313" key="2">
    <source>
        <dbReference type="EMBL" id="GGW64539.1"/>
    </source>
</evidence>
<dbReference type="PROSITE" id="PS51704">
    <property type="entry name" value="GP_PDE"/>
    <property type="match status" value="1"/>
</dbReference>
<dbReference type="InterPro" id="IPR017946">
    <property type="entry name" value="PLC-like_Pdiesterase_TIM-brl"/>
</dbReference>
<evidence type="ECO:0000313" key="3">
    <source>
        <dbReference type="Proteomes" id="UP000634667"/>
    </source>
</evidence>
<organism evidence="2 3">
    <name type="scientific">Alishewanella tabrizica</name>
    <dbReference type="NCBI Taxonomy" id="671278"/>
    <lineage>
        <taxon>Bacteria</taxon>
        <taxon>Pseudomonadati</taxon>
        <taxon>Pseudomonadota</taxon>
        <taxon>Gammaproteobacteria</taxon>
        <taxon>Alteromonadales</taxon>
        <taxon>Alteromonadaceae</taxon>
        <taxon>Alishewanella</taxon>
    </lineage>
</organism>
<feature type="domain" description="GP-PDE" evidence="1">
    <location>
        <begin position="1"/>
        <end position="228"/>
    </location>
</feature>
<evidence type="ECO:0000259" key="1">
    <source>
        <dbReference type="PROSITE" id="PS51704"/>
    </source>
</evidence>
<dbReference type="InterPro" id="IPR030395">
    <property type="entry name" value="GP_PDE_dom"/>
</dbReference>
<comment type="caution">
    <text evidence="2">The sequence shown here is derived from an EMBL/GenBank/DDBJ whole genome shotgun (WGS) entry which is preliminary data.</text>
</comment>
<dbReference type="PANTHER" id="PTHR46211:SF1">
    <property type="entry name" value="GLYCEROPHOSPHODIESTER PHOSPHODIESTERASE, CYTOPLASMIC"/>
    <property type="match status" value="1"/>
</dbReference>
<protein>
    <submittedName>
        <fullName evidence="2">Glycerophosphoryl diester phosphodiesterase</fullName>
    </submittedName>
</protein>
<sequence length="232" mass="25238">MQIIAHRGASGEFPENTLLAFQQAIAQGADAIELDVFAVENELVVIHDARLERTTSGQGSLYAHSLAQLAQLDAGQGQSIPLLWQVLQLIQGKCWLNIELKGHDTLTPLLSLLDRAVNELNVDLSTLLISSFNHPLLAALKQAKPSIRIGALTANLPLDYAKFASELQAEAVHCDVDFINEDMVKDAKARGLKVYVYTVDGEQAVNAMHLLGVDGIFTNYPAKSRAILNSKD</sequence>
<accession>A0ABQ2WNY3</accession>
<dbReference type="Pfam" id="PF03009">
    <property type="entry name" value="GDPD"/>
    <property type="match status" value="1"/>
</dbReference>
<dbReference type="RefSeq" id="WP_189483132.1">
    <property type="nucleotide sequence ID" value="NZ_BMYR01000008.1"/>
</dbReference>
<dbReference type="SUPFAM" id="SSF51695">
    <property type="entry name" value="PLC-like phosphodiesterases"/>
    <property type="match status" value="1"/>
</dbReference>
<dbReference type="EMBL" id="BMYR01000008">
    <property type="protein sequence ID" value="GGW64539.1"/>
    <property type="molecule type" value="Genomic_DNA"/>
</dbReference>
<name>A0ABQ2WNY3_9ALTE</name>
<gene>
    <name evidence="2" type="ORF">GCM10008111_20550</name>
</gene>
<proteinExistence type="predicted"/>
<keyword evidence="3" id="KW-1185">Reference proteome</keyword>
<dbReference type="Proteomes" id="UP000634667">
    <property type="component" value="Unassembled WGS sequence"/>
</dbReference>
<dbReference type="Gene3D" id="3.20.20.190">
    <property type="entry name" value="Phosphatidylinositol (PI) phosphodiesterase"/>
    <property type="match status" value="1"/>
</dbReference>